<name>A0A927RB51_9BACL</name>
<dbReference type="RefSeq" id="WP_192596854.1">
    <property type="nucleotide sequence ID" value="NZ_JADBEL010000001.1"/>
</dbReference>
<accession>A0A927RB51</accession>
<dbReference type="EMBL" id="JADBEL010000001">
    <property type="protein sequence ID" value="MBE1553020.1"/>
    <property type="molecule type" value="Genomic_DNA"/>
</dbReference>
<sequence>MWKGMVNVKMKEIYKKTSLFSFVGGIGMMIFSIFHYFYIYEGFRINGDVLFESSLLAFVFIGAGFYFRGAYAKLAEVDFEGNEITFDIENMQELNIQRVPSLLPKVYSVDADGNPLLKIEPSKEHMSRWLMFFKVFECGFLFPVHYDISTIDGERFATIKIRDNVKKFVLSLRKPDGTLMGYYIQKLSKSAFKNRGILYHADGTVWRELEAKSLAGDIDVKDEEGLMTASYRFGIFPYAMRPAFQSTAYHKHVRFGTHVSSEEKLAYMMIFFYWLRE</sequence>
<proteinExistence type="predicted"/>
<reference evidence="2" key="1">
    <citation type="submission" date="2020-10" db="EMBL/GenBank/DDBJ databases">
        <title>Genomic Encyclopedia of Type Strains, Phase IV (KMG-IV): sequencing the most valuable type-strain genomes for metagenomic binning, comparative biology and taxonomic classification.</title>
        <authorList>
            <person name="Goeker M."/>
        </authorList>
    </citation>
    <scope>NUCLEOTIDE SEQUENCE</scope>
    <source>
        <strain evidence="2">DSM 13886</strain>
    </source>
</reference>
<protein>
    <submittedName>
        <fullName evidence="2">Uncharacterized protein</fullName>
    </submittedName>
</protein>
<feature type="transmembrane region" description="Helical" evidence="1">
    <location>
        <begin position="20"/>
        <end position="38"/>
    </location>
</feature>
<evidence type="ECO:0000313" key="2">
    <source>
        <dbReference type="EMBL" id="MBE1553020.1"/>
    </source>
</evidence>
<evidence type="ECO:0000256" key="1">
    <source>
        <dbReference type="SAM" id="Phobius"/>
    </source>
</evidence>
<keyword evidence="1" id="KW-1133">Transmembrane helix</keyword>
<feature type="transmembrane region" description="Helical" evidence="1">
    <location>
        <begin position="50"/>
        <end position="67"/>
    </location>
</feature>
<dbReference type="AlphaFoldDB" id="A0A927RB51"/>
<evidence type="ECO:0000313" key="3">
    <source>
        <dbReference type="Proteomes" id="UP000658225"/>
    </source>
</evidence>
<keyword evidence="1" id="KW-0812">Transmembrane</keyword>
<dbReference type="Proteomes" id="UP000658225">
    <property type="component" value="Unassembled WGS sequence"/>
</dbReference>
<organism evidence="2 3">
    <name type="scientific">Sporosarcina limicola</name>
    <dbReference type="NCBI Taxonomy" id="34101"/>
    <lineage>
        <taxon>Bacteria</taxon>
        <taxon>Bacillati</taxon>
        <taxon>Bacillota</taxon>
        <taxon>Bacilli</taxon>
        <taxon>Bacillales</taxon>
        <taxon>Caryophanaceae</taxon>
        <taxon>Sporosarcina</taxon>
    </lineage>
</organism>
<gene>
    <name evidence="2" type="ORF">H4683_000089</name>
</gene>
<keyword evidence="3" id="KW-1185">Reference proteome</keyword>
<keyword evidence="1" id="KW-0472">Membrane</keyword>
<comment type="caution">
    <text evidence="2">The sequence shown here is derived from an EMBL/GenBank/DDBJ whole genome shotgun (WGS) entry which is preliminary data.</text>
</comment>